<keyword evidence="6" id="KW-0732">Signal</keyword>
<evidence type="ECO:0000256" key="3">
    <source>
        <dbReference type="ARBA" id="ARBA00023237"/>
    </source>
</evidence>
<name>A0ABR5NK33_9GAMM</name>
<dbReference type="Pfam" id="PF00593">
    <property type="entry name" value="TonB_dep_Rec_b-barrel"/>
    <property type="match status" value="1"/>
</dbReference>
<evidence type="ECO:0000256" key="4">
    <source>
        <dbReference type="RuleBase" id="RU003357"/>
    </source>
</evidence>
<evidence type="ECO:0000259" key="7">
    <source>
        <dbReference type="Pfam" id="PF00593"/>
    </source>
</evidence>
<keyword evidence="4" id="KW-0798">TonB box</keyword>
<dbReference type="SUPFAM" id="SSF56935">
    <property type="entry name" value="Porins"/>
    <property type="match status" value="1"/>
</dbReference>
<dbReference type="InterPro" id="IPR012910">
    <property type="entry name" value="Plug_dom"/>
</dbReference>
<accession>A0ABR5NK33</accession>
<dbReference type="NCBIfam" id="TIGR01782">
    <property type="entry name" value="TonB-Xanth-Caul"/>
    <property type="match status" value="1"/>
</dbReference>
<proteinExistence type="inferred from homology"/>
<dbReference type="Gene3D" id="2.170.130.10">
    <property type="entry name" value="TonB-dependent receptor, plug domain"/>
    <property type="match status" value="1"/>
</dbReference>
<feature type="signal peptide" evidence="6">
    <location>
        <begin position="1"/>
        <end position="28"/>
    </location>
</feature>
<evidence type="ECO:0000313" key="9">
    <source>
        <dbReference type="EMBL" id="KRG57515.1"/>
    </source>
</evidence>
<dbReference type="Gene3D" id="2.40.170.20">
    <property type="entry name" value="TonB-dependent receptor, beta-barrel domain"/>
    <property type="match status" value="1"/>
</dbReference>
<comment type="similarity">
    <text evidence="4">Belongs to the TonB-dependent receptor family.</text>
</comment>
<dbReference type="InterPro" id="IPR036942">
    <property type="entry name" value="Beta-barrel_TonB_sf"/>
</dbReference>
<dbReference type="PANTHER" id="PTHR40980">
    <property type="entry name" value="PLUG DOMAIN-CONTAINING PROTEIN"/>
    <property type="match status" value="1"/>
</dbReference>
<protein>
    <submittedName>
        <fullName evidence="9">TonB-dependent receptor</fullName>
    </submittedName>
</protein>
<comment type="caution">
    <text evidence="9">The sequence shown here is derived from an EMBL/GenBank/DDBJ whole genome shotgun (WGS) entry which is preliminary data.</text>
</comment>
<dbReference type="EMBL" id="LDJG01000012">
    <property type="protein sequence ID" value="KRG57515.1"/>
    <property type="molecule type" value="Genomic_DNA"/>
</dbReference>
<evidence type="ECO:0000256" key="6">
    <source>
        <dbReference type="SAM" id="SignalP"/>
    </source>
</evidence>
<evidence type="ECO:0000259" key="8">
    <source>
        <dbReference type="Pfam" id="PF07715"/>
    </source>
</evidence>
<evidence type="ECO:0000313" key="10">
    <source>
        <dbReference type="Proteomes" id="UP000050902"/>
    </source>
</evidence>
<dbReference type="PANTHER" id="PTHR40980:SF3">
    <property type="entry name" value="TONB-DEPENDENT RECEPTOR-LIKE BETA-BARREL DOMAIN-CONTAINING PROTEIN"/>
    <property type="match status" value="1"/>
</dbReference>
<dbReference type="InterPro" id="IPR037066">
    <property type="entry name" value="Plug_dom_sf"/>
</dbReference>
<keyword evidence="3" id="KW-0998">Cell outer membrane</keyword>
<feature type="region of interest" description="Disordered" evidence="5">
    <location>
        <begin position="688"/>
        <end position="708"/>
    </location>
</feature>
<evidence type="ECO:0000256" key="5">
    <source>
        <dbReference type="SAM" id="MobiDB-lite"/>
    </source>
</evidence>
<feature type="domain" description="TonB-dependent receptor plug" evidence="8">
    <location>
        <begin position="71"/>
        <end position="182"/>
    </location>
</feature>
<dbReference type="Proteomes" id="UP000050902">
    <property type="component" value="Unassembled WGS sequence"/>
</dbReference>
<reference evidence="9 10" key="1">
    <citation type="submission" date="2015-05" db="EMBL/GenBank/DDBJ databases">
        <title>Genome sequencing and analysis of members of genus Stenotrophomonas.</title>
        <authorList>
            <person name="Patil P.P."/>
            <person name="Midha S."/>
            <person name="Patil P.B."/>
        </authorList>
    </citation>
    <scope>NUCLEOTIDE SEQUENCE [LARGE SCALE GENOMIC DNA]</scope>
    <source>
        <strain evidence="9 10">DSM 12575</strain>
    </source>
</reference>
<evidence type="ECO:0000256" key="1">
    <source>
        <dbReference type="ARBA" id="ARBA00004442"/>
    </source>
</evidence>
<comment type="subcellular location">
    <subcellularLocation>
        <location evidence="1 4">Cell outer membrane</location>
    </subcellularLocation>
</comment>
<keyword evidence="9" id="KW-0675">Receptor</keyword>
<sequence>MNRKLVKTTLSNALGLALLGAASGPLWAQQAEPQNNDTQARPAPEQRTATELDTITVTGYRHSVQLSTDAKRDATGFTDSIFAEDIGKFPDTNIAESLSRIPGIQINRDVNGEGMKIAIRGLGENFTKTTINGNTVATASIGLDQQNQNRETDLTLFPTEFFNTLTVYKSPKASLPEGGAAGLVDMRNAHAFDNPGKHLTYSLQGTHNTVSGGVAPQGSLIGSWTNDAGTFGVLAGVSSVKGKMGVKGWEDGISDHWTTPALTAAQGGGSGTAVSNRWGIWPVVPNNAAMISAGLTPGQTIDKNWLLAHNPGLSIAQIDDALIPALGRPLYMSGDRDRDSFLGSAEWRPSDSVHVWVDTLYTKAHRAVNRLDLDLLGRNFGSPTGMIPLDMKVDGNGVVTDATFAGAQVFLQARPYTEDVDYWQVNPGATFWFGDEGNIKLDVNAGVSRSWLRRVMPTIMVNSPYFTGKYANHNGFPVITSDLDFNDPGLGWTWNDLRLQNEKRLTKTSNLRADLQFGDDRNNVRVGVSTDSNLRRIQAFDGQAAWKPYAQGQVTNADLAKYLISGPGGFIGVDYAAFFKATDFAKYSAAAPEVNAGNLSQSTGSFDETNKAAYAEFNMASDVWGRELRINAGVRYASTDQTISGPVTLGGMRQWQDLKSDYSEWLPSFSAAWDVADNVVLRMSGSKTMSRPNPGAMLPATTLSGSGVDTGRQGNPKLNPYISTNFDLGGEWYTGEEGFVGLTFFNKRVEGYTFEGTTRKTLAEMGIPYDSLSDGQKAQVGGNYDTLLVTVSQQVNADAALNVRGWETIWVQPLNFVFDGLGFMANYTKLNLSTAGRDAHALTGSLYGVSPKMWNTTAYWENDVAMLRLSYNWAQGSIQSAPSTSSILGAQEYGKDRGQLDLSASYTLKNLPTSPQVTLSVSNLQNKPMVRYFGYDNVGYSYYDPGRTITFGIRGSF</sequence>
<dbReference type="Pfam" id="PF07715">
    <property type="entry name" value="Plug"/>
    <property type="match status" value="1"/>
</dbReference>
<organism evidence="9 10">
    <name type="scientific">Stenotrophomonas nitritireducens</name>
    <dbReference type="NCBI Taxonomy" id="83617"/>
    <lineage>
        <taxon>Bacteria</taxon>
        <taxon>Pseudomonadati</taxon>
        <taxon>Pseudomonadota</taxon>
        <taxon>Gammaproteobacteria</taxon>
        <taxon>Lysobacterales</taxon>
        <taxon>Lysobacteraceae</taxon>
        <taxon>Stenotrophomonas</taxon>
    </lineage>
</organism>
<dbReference type="InterPro" id="IPR010104">
    <property type="entry name" value="TonB_rcpt_bac"/>
</dbReference>
<dbReference type="InterPro" id="IPR000531">
    <property type="entry name" value="Beta-barrel_TonB"/>
</dbReference>
<dbReference type="RefSeq" id="WP_055768870.1">
    <property type="nucleotide sequence ID" value="NZ_LDJG01000012.1"/>
</dbReference>
<gene>
    <name evidence="9" type="ORF">ABB22_08750</name>
</gene>
<feature type="chain" id="PRO_5045124766" evidence="6">
    <location>
        <begin position="29"/>
        <end position="957"/>
    </location>
</feature>
<keyword evidence="2 4" id="KW-0472">Membrane</keyword>
<keyword evidence="10" id="KW-1185">Reference proteome</keyword>
<feature type="domain" description="TonB-dependent receptor-like beta-barrel" evidence="7">
    <location>
        <begin position="475"/>
        <end position="924"/>
    </location>
</feature>
<evidence type="ECO:0000256" key="2">
    <source>
        <dbReference type="ARBA" id="ARBA00023136"/>
    </source>
</evidence>